<proteinExistence type="predicted"/>
<dbReference type="EMBL" id="PGCK01000003">
    <property type="protein sequence ID" value="MCD1294428.1"/>
    <property type="molecule type" value="Genomic_DNA"/>
</dbReference>
<dbReference type="SUPFAM" id="SSF53756">
    <property type="entry name" value="UDP-Glycosyltransferase/glycogen phosphorylase"/>
    <property type="match status" value="1"/>
</dbReference>
<protein>
    <submittedName>
        <fullName evidence="3">Glycosyltransferase family 1 protein</fullName>
    </submittedName>
</protein>
<dbReference type="RefSeq" id="WP_230741255.1">
    <property type="nucleotide sequence ID" value="NZ_PGCK01000003.1"/>
</dbReference>
<dbReference type="Pfam" id="PF00534">
    <property type="entry name" value="Glycos_transf_1"/>
    <property type="match status" value="1"/>
</dbReference>
<feature type="domain" description="Glycosyl transferase family 1" evidence="1">
    <location>
        <begin position="221"/>
        <end position="396"/>
    </location>
</feature>
<evidence type="ECO:0000259" key="1">
    <source>
        <dbReference type="Pfam" id="PF00534"/>
    </source>
</evidence>
<dbReference type="PANTHER" id="PTHR45947:SF3">
    <property type="entry name" value="SULFOQUINOVOSYL TRANSFERASE SQD2"/>
    <property type="match status" value="1"/>
</dbReference>
<dbReference type="PANTHER" id="PTHR45947">
    <property type="entry name" value="SULFOQUINOVOSYL TRANSFERASE SQD2"/>
    <property type="match status" value="1"/>
</dbReference>
<dbReference type="InterPro" id="IPR050194">
    <property type="entry name" value="Glycosyltransferase_grp1"/>
</dbReference>
<evidence type="ECO:0000259" key="2">
    <source>
        <dbReference type="Pfam" id="PF13439"/>
    </source>
</evidence>
<organism evidence="3 4">
    <name type="scientific">Methanooceanicella nereidis</name>
    <dbReference type="NCBI Taxonomy" id="2052831"/>
    <lineage>
        <taxon>Archaea</taxon>
        <taxon>Methanobacteriati</taxon>
        <taxon>Methanobacteriota</taxon>
        <taxon>Stenosarchaea group</taxon>
        <taxon>Methanomicrobia</taxon>
        <taxon>Methanocellales</taxon>
        <taxon>Methanocellaceae</taxon>
        <taxon>Methanooceanicella</taxon>
    </lineage>
</organism>
<evidence type="ECO:0000313" key="4">
    <source>
        <dbReference type="Proteomes" id="UP001320159"/>
    </source>
</evidence>
<keyword evidence="4" id="KW-1185">Reference proteome</keyword>
<dbReference type="InterPro" id="IPR001296">
    <property type="entry name" value="Glyco_trans_1"/>
</dbReference>
<dbReference type="CDD" id="cd03801">
    <property type="entry name" value="GT4_PimA-like"/>
    <property type="match status" value="1"/>
</dbReference>
<dbReference type="InterPro" id="IPR028098">
    <property type="entry name" value="Glyco_trans_4-like_N"/>
</dbReference>
<dbReference type="Proteomes" id="UP001320159">
    <property type="component" value="Unassembled WGS sequence"/>
</dbReference>
<dbReference type="AlphaFoldDB" id="A0AAP2RBR9"/>
<gene>
    <name evidence="3" type="ORF">CUJ83_05370</name>
</gene>
<evidence type="ECO:0000313" key="3">
    <source>
        <dbReference type="EMBL" id="MCD1294428.1"/>
    </source>
</evidence>
<accession>A0AAP2RBR9</accession>
<reference evidence="3 4" key="1">
    <citation type="submission" date="2017-11" db="EMBL/GenBank/DDBJ databases">
        <title>Isolation and Characterization of Family Methanocellaceae Species from Potential Methane Hydrate Area Offshore Southwestern Taiwan.</title>
        <authorList>
            <person name="Zhang W.-L."/>
            <person name="Chen W.-C."/>
            <person name="Lai M.-C."/>
            <person name="Chen S.-C."/>
        </authorList>
    </citation>
    <scope>NUCLEOTIDE SEQUENCE [LARGE SCALE GENOMIC DNA]</scope>
    <source>
        <strain evidence="3 4">CWC-04</strain>
    </source>
</reference>
<dbReference type="Gene3D" id="3.40.50.2000">
    <property type="entry name" value="Glycogen Phosphorylase B"/>
    <property type="match status" value="2"/>
</dbReference>
<comment type="caution">
    <text evidence="3">The sequence shown here is derived from an EMBL/GenBank/DDBJ whole genome shotgun (WGS) entry which is preliminary data.</text>
</comment>
<sequence length="437" mass="50511">MKICTVSQSFYPYVGGVTRYLLALGRRLIDRGDELVVVHLKAGDAPDFEVVDGIKVYRMSDQENVLESIEGYFKFKELIIDITHGNEKVNYVPVEDRFNQGYPEYLGFNVSMYEKVKQVYETEQFDILHVHDFQVMPLAFLLRGELNVPTVFTWHIPFTDVMPAEWRDFLIRYMQYYDRIIFSTDEYVRTAVESGLDPEKISKINPFIETEKYCRSEENGFREKFDIQKDHNIVLCVARIDPRKGQEYLIRAMKEVVRKEPKTTCVFIGNGSLTKKILGRKNMLEELEALVDELGIGEHIKFLGKVSNEDLLEAYEACDMLVLPSINEGFGLVLSEAMCFSKPLIGSNIGGIPEQIMDGFNGHLFKPRDHRELAERIISLIENPELRREMGENGRKLANTRFCVERGFLEHCDIYDTIHLQKRIRDRSGAGESLLTE</sequence>
<dbReference type="Pfam" id="PF13439">
    <property type="entry name" value="Glyco_transf_4"/>
    <property type="match status" value="1"/>
</dbReference>
<name>A0AAP2RBR9_9EURY</name>
<dbReference type="GO" id="GO:0016757">
    <property type="term" value="F:glycosyltransferase activity"/>
    <property type="evidence" value="ECO:0007669"/>
    <property type="project" value="InterPro"/>
</dbReference>
<feature type="domain" description="Glycosyltransferase subfamily 4-like N-terminal" evidence="2">
    <location>
        <begin position="14"/>
        <end position="212"/>
    </location>
</feature>